<sequence>MRSPSLVACTSSTAPAWRTGCKHSARSMSLQRRGKGSRHLHSTNICTSRSSRTRLYRMQQTLQPCARTPTVYSPHRATALYQNLNFSHRS</sequence>
<evidence type="ECO:0000313" key="2">
    <source>
        <dbReference type="EMBL" id="CAE7254182.1"/>
    </source>
</evidence>
<evidence type="ECO:0000313" key="3">
    <source>
        <dbReference type="Proteomes" id="UP000649617"/>
    </source>
</evidence>
<feature type="compositionally biased region" description="Basic residues" evidence="1">
    <location>
        <begin position="32"/>
        <end position="41"/>
    </location>
</feature>
<protein>
    <submittedName>
        <fullName evidence="2">Uncharacterized protein</fullName>
    </submittedName>
</protein>
<accession>A0A812LXI5</accession>
<dbReference type="AlphaFoldDB" id="A0A812LXI5"/>
<feature type="region of interest" description="Disordered" evidence="1">
    <location>
        <begin position="21"/>
        <end position="42"/>
    </location>
</feature>
<dbReference type="EMBL" id="CAJNIZ010006980">
    <property type="protein sequence ID" value="CAE7254182.1"/>
    <property type="molecule type" value="Genomic_DNA"/>
</dbReference>
<evidence type="ECO:0000256" key="1">
    <source>
        <dbReference type="SAM" id="MobiDB-lite"/>
    </source>
</evidence>
<comment type="caution">
    <text evidence="2">The sequence shown here is derived from an EMBL/GenBank/DDBJ whole genome shotgun (WGS) entry which is preliminary data.</text>
</comment>
<reference evidence="2" key="1">
    <citation type="submission" date="2021-02" db="EMBL/GenBank/DDBJ databases">
        <authorList>
            <person name="Dougan E. K."/>
            <person name="Rhodes N."/>
            <person name="Thang M."/>
            <person name="Chan C."/>
        </authorList>
    </citation>
    <scope>NUCLEOTIDE SEQUENCE</scope>
</reference>
<organism evidence="2 3">
    <name type="scientific">Symbiodinium pilosum</name>
    <name type="common">Dinoflagellate</name>
    <dbReference type="NCBI Taxonomy" id="2952"/>
    <lineage>
        <taxon>Eukaryota</taxon>
        <taxon>Sar</taxon>
        <taxon>Alveolata</taxon>
        <taxon>Dinophyceae</taxon>
        <taxon>Suessiales</taxon>
        <taxon>Symbiodiniaceae</taxon>
        <taxon>Symbiodinium</taxon>
    </lineage>
</organism>
<gene>
    <name evidence="2" type="ORF">SPIL2461_LOCUS5035</name>
</gene>
<keyword evidence="3" id="KW-1185">Reference proteome</keyword>
<dbReference type="Proteomes" id="UP000649617">
    <property type="component" value="Unassembled WGS sequence"/>
</dbReference>
<proteinExistence type="predicted"/>
<name>A0A812LXI5_SYMPI</name>